<gene>
    <name evidence="1" type="ORF">CRG98_016837</name>
</gene>
<accession>A0A2I0K2I8</accession>
<evidence type="ECO:0000313" key="1">
    <source>
        <dbReference type="EMBL" id="PKI62769.1"/>
    </source>
</evidence>
<protein>
    <recommendedName>
        <fullName evidence="3">Reverse transcriptase zinc-binding domain-containing protein</fullName>
    </recommendedName>
</protein>
<dbReference type="Proteomes" id="UP000233551">
    <property type="component" value="Unassembled WGS sequence"/>
</dbReference>
<proteinExistence type="predicted"/>
<reference evidence="1 2" key="1">
    <citation type="submission" date="2017-11" db="EMBL/GenBank/DDBJ databases">
        <title>De-novo sequencing of pomegranate (Punica granatum L.) genome.</title>
        <authorList>
            <person name="Akparov Z."/>
            <person name="Amiraslanov A."/>
            <person name="Hajiyeva S."/>
            <person name="Abbasov M."/>
            <person name="Kaur K."/>
            <person name="Hamwieh A."/>
            <person name="Solovyev V."/>
            <person name="Salamov A."/>
            <person name="Braich B."/>
            <person name="Kosarev P."/>
            <person name="Mahmoud A."/>
            <person name="Hajiyev E."/>
            <person name="Babayeva S."/>
            <person name="Izzatullayeva V."/>
            <person name="Mammadov A."/>
            <person name="Mammadov A."/>
            <person name="Sharifova S."/>
            <person name="Ojaghi J."/>
            <person name="Eynullazada K."/>
            <person name="Bayramov B."/>
            <person name="Abdulazimova A."/>
            <person name="Shahmuradov I."/>
        </authorList>
    </citation>
    <scope>NUCLEOTIDE SEQUENCE [LARGE SCALE GENOMIC DNA]</scope>
    <source>
        <strain evidence="2">cv. AG2017</strain>
        <tissue evidence="1">Leaf</tissue>
    </source>
</reference>
<evidence type="ECO:0000313" key="2">
    <source>
        <dbReference type="Proteomes" id="UP000233551"/>
    </source>
</evidence>
<dbReference type="AlphaFoldDB" id="A0A2I0K2I8"/>
<dbReference type="EMBL" id="PGOL01000931">
    <property type="protein sequence ID" value="PKI62769.1"/>
    <property type="molecule type" value="Genomic_DNA"/>
</dbReference>
<keyword evidence="2" id="KW-1185">Reference proteome</keyword>
<evidence type="ECO:0008006" key="3">
    <source>
        <dbReference type="Google" id="ProtNLM"/>
    </source>
</evidence>
<sequence length="151" mass="16809">MGGLGIPNMDNHNKALLGNLVFKASTSHDPWACLLRHQFATSNPTRLRRGSSNWKAITVGMDVWNKGDKWLIGNGESASFWNDHWIGDSPLKCLIQGPLPAQEELRLGSSVLSRQRTWDFSSIPFELPKAIRDSIQGLPIGLRHDIPDSII</sequence>
<name>A0A2I0K2I8_PUNGR</name>
<organism evidence="1 2">
    <name type="scientific">Punica granatum</name>
    <name type="common">Pomegranate</name>
    <dbReference type="NCBI Taxonomy" id="22663"/>
    <lineage>
        <taxon>Eukaryota</taxon>
        <taxon>Viridiplantae</taxon>
        <taxon>Streptophyta</taxon>
        <taxon>Embryophyta</taxon>
        <taxon>Tracheophyta</taxon>
        <taxon>Spermatophyta</taxon>
        <taxon>Magnoliopsida</taxon>
        <taxon>eudicotyledons</taxon>
        <taxon>Gunneridae</taxon>
        <taxon>Pentapetalae</taxon>
        <taxon>rosids</taxon>
        <taxon>malvids</taxon>
        <taxon>Myrtales</taxon>
        <taxon>Lythraceae</taxon>
        <taxon>Punica</taxon>
    </lineage>
</organism>
<comment type="caution">
    <text evidence="1">The sequence shown here is derived from an EMBL/GenBank/DDBJ whole genome shotgun (WGS) entry which is preliminary data.</text>
</comment>